<dbReference type="UniPathway" id="UPA00378"/>
<accession>A0A3S3RWS4</accession>
<proteinExistence type="inferred from homology"/>
<keyword evidence="4" id="KW-0328">Glycosyltransferase</keyword>
<dbReference type="EMBL" id="NCKU01004449">
    <property type="protein sequence ID" value="RWS05915.1"/>
    <property type="molecule type" value="Genomic_DNA"/>
</dbReference>
<evidence type="ECO:0000256" key="5">
    <source>
        <dbReference type="ARBA" id="ARBA00022679"/>
    </source>
</evidence>
<keyword evidence="8 10" id="KW-0472">Membrane</keyword>
<evidence type="ECO:0000259" key="11">
    <source>
        <dbReference type="Pfam" id="PF02366"/>
    </source>
</evidence>
<feature type="transmembrane region" description="Helical" evidence="10">
    <location>
        <begin position="114"/>
        <end position="136"/>
    </location>
</feature>
<comment type="caution">
    <text evidence="12">The sequence shown here is derived from an EMBL/GenBank/DDBJ whole genome shotgun (WGS) entry which is preliminary data.</text>
</comment>
<organism evidence="12 13">
    <name type="scientific">Dinothrombium tinctorium</name>
    <dbReference type="NCBI Taxonomy" id="1965070"/>
    <lineage>
        <taxon>Eukaryota</taxon>
        <taxon>Metazoa</taxon>
        <taxon>Ecdysozoa</taxon>
        <taxon>Arthropoda</taxon>
        <taxon>Chelicerata</taxon>
        <taxon>Arachnida</taxon>
        <taxon>Acari</taxon>
        <taxon>Acariformes</taxon>
        <taxon>Trombidiformes</taxon>
        <taxon>Prostigmata</taxon>
        <taxon>Anystina</taxon>
        <taxon>Parasitengona</taxon>
        <taxon>Trombidioidea</taxon>
        <taxon>Trombidiidae</taxon>
        <taxon>Dinothrombium</taxon>
    </lineage>
</organism>
<dbReference type="InterPro" id="IPR003342">
    <property type="entry name" value="ArnT-like_N"/>
</dbReference>
<sequence length="154" mass="17020">MANGSQNGEHSKAIANGERGNDQISAIVWWSAFTAVTLIAFASRLYKISEPNHVCWDETHFGKMGSWYINRTFFFDVHPPLGKMLIALSGKLTGYNGTFAFNKPGDKYEDHNYVGMRVFCASLGAMVIPFCFIAVYEISQSLSAAILASAFVTF</sequence>
<protein>
    <recommendedName>
        <fullName evidence="9">Protein O-mannosyl-transferase 2</fullName>
    </recommendedName>
</protein>
<evidence type="ECO:0000256" key="10">
    <source>
        <dbReference type="SAM" id="Phobius"/>
    </source>
</evidence>
<evidence type="ECO:0000256" key="4">
    <source>
        <dbReference type="ARBA" id="ARBA00022676"/>
    </source>
</evidence>
<keyword evidence="6 10" id="KW-0812">Transmembrane</keyword>
<dbReference type="Pfam" id="PF02366">
    <property type="entry name" value="PMT"/>
    <property type="match status" value="1"/>
</dbReference>
<keyword evidence="13" id="KW-1185">Reference proteome</keyword>
<comment type="subcellular location">
    <subcellularLocation>
        <location evidence="1">Endomembrane system</location>
        <topology evidence="1">Multi-pass membrane protein</topology>
    </subcellularLocation>
</comment>
<dbReference type="STRING" id="1965070.A0A3S3RWS4"/>
<dbReference type="OrthoDB" id="5561486at2759"/>
<evidence type="ECO:0000256" key="2">
    <source>
        <dbReference type="ARBA" id="ARBA00004922"/>
    </source>
</evidence>
<dbReference type="GO" id="GO:0004169">
    <property type="term" value="F:dolichyl-phosphate-mannose-protein mannosyltransferase activity"/>
    <property type="evidence" value="ECO:0007669"/>
    <property type="project" value="TreeGrafter"/>
</dbReference>
<evidence type="ECO:0000256" key="1">
    <source>
        <dbReference type="ARBA" id="ARBA00004127"/>
    </source>
</evidence>
<dbReference type="GO" id="GO:0016020">
    <property type="term" value="C:membrane"/>
    <property type="evidence" value="ECO:0007669"/>
    <property type="project" value="InterPro"/>
</dbReference>
<feature type="non-terminal residue" evidence="12">
    <location>
        <position position="154"/>
    </location>
</feature>
<evidence type="ECO:0000256" key="8">
    <source>
        <dbReference type="ARBA" id="ARBA00023136"/>
    </source>
</evidence>
<evidence type="ECO:0000256" key="6">
    <source>
        <dbReference type="ARBA" id="ARBA00022692"/>
    </source>
</evidence>
<name>A0A3S3RWS4_9ACAR</name>
<dbReference type="PANTHER" id="PTHR10050">
    <property type="entry name" value="DOLICHYL-PHOSPHATE-MANNOSE--PROTEIN MANNOSYLTRANSFERASE"/>
    <property type="match status" value="1"/>
</dbReference>
<comment type="similarity">
    <text evidence="3">Belongs to the glycosyltransferase 39 family.</text>
</comment>
<feature type="transmembrane region" description="Helical" evidence="10">
    <location>
        <begin position="27"/>
        <end position="46"/>
    </location>
</feature>
<keyword evidence="5 12" id="KW-0808">Transferase</keyword>
<keyword evidence="7 10" id="KW-1133">Transmembrane helix</keyword>
<feature type="domain" description="ArnT-like N-terminal" evidence="11">
    <location>
        <begin position="35"/>
        <end position="154"/>
    </location>
</feature>
<evidence type="ECO:0000313" key="13">
    <source>
        <dbReference type="Proteomes" id="UP000285301"/>
    </source>
</evidence>
<reference evidence="12 13" key="1">
    <citation type="journal article" date="2018" name="Gigascience">
        <title>Genomes of trombidid mites reveal novel predicted allergens and laterally-transferred genes associated with secondary metabolism.</title>
        <authorList>
            <person name="Dong X."/>
            <person name="Chaisiri K."/>
            <person name="Xia D."/>
            <person name="Armstrong S.D."/>
            <person name="Fang Y."/>
            <person name="Donnelly M.J."/>
            <person name="Kadowaki T."/>
            <person name="McGarry J.W."/>
            <person name="Darby A.C."/>
            <person name="Makepeace B.L."/>
        </authorList>
    </citation>
    <scope>NUCLEOTIDE SEQUENCE [LARGE SCALE GENOMIC DNA]</scope>
    <source>
        <strain evidence="12">UoL-WK</strain>
    </source>
</reference>
<dbReference type="PANTHER" id="PTHR10050:SF46">
    <property type="entry name" value="PROTEIN O-MANNOSYL-TRANSFERASE 2"/>
    <property type="match status" value="1"/>
</dbReference>
<evidence type="ECO:0000256" key="9">
    <source>
        <dbReference type="ARBA" id="ARBA00039583"/>
    </source>
</evidence>
<evidence type="ECO:0000256" key="3">
    <source>
        <dbReference type="ARBA" id="ARBA00007222"/>
    </source>
</evidence>
<comment type="pathway">
    <text evidence="2">Protein modification; protein glycosylation.</text>
</comment>
<dbReference type="AlphaFoldDB" id="A0A3S3RWS4"/>
<dbReference type="Proteomes" id="UP000285301">
    <property type="component" value="Unassembled WGS sequence"/>
</dbReference>
<evidence type="ECO:0000256" key="7">
    <source>
        <dbReference type="ARBA" id="ARBA00022989"/>
    </source>
</evidence>
<dbReference type="InterPro" id="IPR027005">
    <property type="entry name" value="PMT-like"/>
</dbReference>
<gene>
    <name evidence="12" type="ORF">B4U79_09389</name>
</gene>
<dbReference type="GO" id="GO:0005783">
    <property type="term" value="C:endoplasmic reticulum"/>
    <property type="evidence" value="ECO:0007669"/>
    <property type="project" value="TreeGrafter"/>
</dbReference>
<evidence type="ECO:0000313" key="12">
    <source>
        <dbReference type="EMBL" id="RWS05915.1"/>
    </source>
</evidence>